<comment type="caution">
    <text evidence="2">The sequence shown here is derived from an EMBL/GenBank/DDBJ whole genome shotgun (WGS) entry which is preliminary data.</text>
</comment>
<dbReference type="Proteomes" id="UP001642540">
    <property type="component" value="Unassembled WGS sequence"/>
</dbReference>
<dbReference type="InterPro" id="IPR032675">
    <property type="entry name" value="LRR_dom_sf"/>
</dbReference>
<dbReference type="EMBL" id="CAXLJM020000164">
    <property type="protein sequence ID" value="CAL8146892.1"/>
    <property type="molecule type" value="Genomic_DNA"/>
</dbReference>
<dbReference type="Gene3D" id="3.80.10.10">
    <property type="entry name" value="Ribonuclease Inhibitor"/>
    <property type="match status" value="1"/>
</dbReference>
<gene>
    <name evidence="2" type="ORF">ODALV1_LOCUS30969</name>
</gene>
<evidence type="ECO:0000313" key="2">
    <source>
        <dbReference type="EMBL" id="CAL8146892.1"/>
    </source>
</evidence>
<dbReference type="InterPro" id="IPR001810">
    <property type="entry name" value="F-box_dom"/>
</dbReference>
<sequence>MEEERKKSIEESFETINLVSPKTIPMLLPENWEEILNKLPPHDFHTAINTCPQWRQLMMPKRTTLLFPLVLPILEEYLPLDSILQLRGVTKLIKLETEPLLKHYPGIRPPVEKLQHFDKLAPLFRKYNSDSMRDPAIYLGEFTSHMMTSRPNPSTDPFITGSMSISLAGRNEAQTARRIEMFQTLFSSYGSHLKRIDVKEFVVGGRIMDSIIALFSCLPNIQWINIFGGVYMEEEIVRMNNLPFLFKLEGLHLLTVFEQETSEFDFSMQLITKYGQQLKSLCVNKLLRSRNLGPSLLSSLAPNVISFEMRSMDPVALETLARVSWQLEELQLGSSSSDARTPDYTNGFLDAINHFENSLKKFRFTCSNNRQFSGEWDVGKMIPLMKLETLTFHFANFELEWVESFLRISCQQLKQLYLLGNNELTRGQVNSLRDLFQILPKLKKIVVLYGNPQKQRVIYPPVG</sequence>
<organism evidence="2 3">
    <name type="scientific">Orchesella dallaii</name>
    <dbReference type="NCBI Taxonomy" id="48710"/>
    <lineage>
        <taxon>Eukaryota</taxon>
        <taxon>Metazoa</taxon>
        <taxon>Ecdysozoa</taxon>
        <taxon>Arthropoda</taxon>
        <taxon>Hexapoda</taxon>
        <taxon>Collembola</taxon>
        <taxon>Entomobryomorpha</taxon>
        <taxon>Entomobryoidea</taxon>
        <taxon>Orchesellidae</taxon>
        <taxon>Orchesellinae</taxon>
        <taxon>Orchesella</taxon>
    </lineage>
</organism>
<accession>A0ABP1S958</accession>
<evidence type="ECO:0000313" key="3">
    <source>
        <dbReference type="Proteomes" id="UP001642540"/>
    </source>
</evidence>
<feature type="domain" description="F-box" evidence="1">
    <location>
        <begin position="29"/>
        <end position="57"/>
    </location>
</feature>
<protein>
    <recommendedName>
        <fullName evidence="1">F-box domain-containing protein</fullName>
    </recommendedName>
</protein>
<evidence type="ECO:0000259" key="1">
    <source>
        <dbReference type="Pfam" id="PF00646"/>
    </source>
</evidence>
<dbReference type="Pfam" id="PF00646">
    <property type="entry name" value="F-box"/>
    <property type="match status" value="1"/>
</dbReference>
<proteinExistence type="predicted"/>
<name>A0ABP1S958_9HEXA</name>
<dbReference type="SUPFAM" id="SSF52047">
    <property type="entry name" value="RNI-like"/>
    <property type="match status" value="1"/>
</dbReference>
<reference evidence="2 3" key="1">
    <citation type="submission" date="2024-08" db="EMBL/GenBank/DDBJ databases">
        <authorList>
            <person name="Cucini C."/>
            <person name="Frati F."/>
        </authorList>
    </citation>
    <scope>NUCLEOTIDE SEQUENCE [LARGE SCALE GENOMIC DNA]</scope>
</reference>
<keyword evidence="3" id="KW-1185">Reference proteome</keyword>